<comment type="caution">
    <text evidence="1">The sequence shown here is derived from an EMBL/GenBank/DDBJ whole genome shotgun (WGS) entry which is preliminary data.</text>
</comment>
<accession>X1TJ95</accession>
<protein>
    <recommendedName>
        <fullName evidence="2">DUF4202 family protein</fullName>
    </recommendedName>
</protein>
<organism evidence="1">
    <name type="scientific">marine sediment metagenome</name>
    <dbReference type="NCBI Taxonomy" id="412755"/>
    <lineage>
        <taxon>unclassified sequences</taxon>
        <taxon>metagenomes</taxon>
        <taxon>ecological metagenomes</taxon>
    </lineage>
</organism>
<evidence type="ECO:0008006" key="2">
    <source>
        <dbReference type="Google" id="ProtNLM"/>
    </source>
</evidence>
<evidence type="ECO:0000313" key="1">
    <source>
        <dbReference type="EMBL" id="GAI80094.1"/>
    </source>
</evidence>
<dbReference type="Gene3D" id="1.10.3210.10">
    <property type="entry name" value="Hypothetical protein af1432"/>
    <property type="match status" value="1"/>
</dbReference>
<name>X1TJ95_9ZZZZ</name>
<dbReference type="Pfam" id="PF13875">
    <property type="entry name" value="DUF4202"/>
    <property type="match status" value="1"/>
</dbReference>
<reference evidence="1" key="1">
    <citation type="journal article" date="2014" name="Front. Microbiol.">
        <title>High frequency of phylogenetically diverse reductive dehalogenase-homologous genes in deep subseafloor sedimentary metagenomes.</title>
        <authorList>
            <person name="Kawai M."/>
            <person name="Futagami T."/>
            <person name="Toyoda A."/>
            <person name="Takaki Y."/>
            <person name="Nishi S."/>
            <person name="Hori S."/>
            <person name="Arai W."/>
            <person name="Tsubouchi T."/>
            <person name="Morono Y."/>
            <person name="Uchiyama I."/>
            <person name="Ito T."/>
            <person name="Fujiyama A."/>
            <person name="Inagaki F."/>
            <person name="Takami H."/>
        </authorList>
    </citation>
    <scope>NUCLEOTIDE SEQUENCE</scope>
    <source>
        <strain evidence="1">Expedition CK06-06</strain>
    </source>
</reference>
<dbReference type="AlphaFoldDB" id="X1TJ95"/>
<proteinExistence type="predicted"/>
<dbReference type="InterPro" id="IPR025255">
    <property type="entry name" value="DUF4202"/>
</dbReference>
<dbReference type="EMBL" id="BARW01010754">
    <property type="protein sequence ID" value="GAI80094.1"/>
    <property type="molecule type" value="Genomic_DNA"/>
</dbReference>
<sequence length="191" mass="22558">MDEIIAGLKKKIVEIIKRSSNPEDPIHAKNTLEWMIKLEPQADEALKIAALGHDIERAITKRKIKRENYTNYEEFKKAHALNSAEVLSKLMETFKLKKELREEIFYLVNHHETGGNKRANLLKNADSISFFQVNLPYYFIRNNLDETKKRCIWGYHRLPANLRKIVSRFSYNDERITLLVKNLPRYLKEDT</sequence>
<dbReference type="SUPFAM" id="SSF109604">
    <property type="entry name" value="HD-domain/PDEase-like"/>
    <property type="match status" value="1"/>
</dbReference>
<gene>
    <name evidence="1" type="ORF">S12H4_21027</name>
</gene>